<dbReference type="PRINTS" id="PR00126">
    <property type="entry name" value="ATPASEGAMMA"/>
</dbReference>
<keyword evidence="4 10" id="KW-0813">Transport</keyword>
<dbReference type="AlphaFoldDB" id="A0AA37J0I4"/>
<comment type="similarity">
    <text evidence="3 10">Belongs to the ATPase gamma chain family.</text>
</comment>
<dbReference type="Gene3D" id="1.10.287.80">
    <property type="entry name" value="ATP synthase, gamma subunit, helix hairpin domain"/>
    <property type="match status" value="1"/>
</dbReference>
<dbReference type="InterPro" id="IPR035968">
    <property type="entry name" value="ATP_synth_F1_ATPase_gsu"/>
</dbReference>
<keyword evidence="6 10" id="KW-0406">Ion transport</keyword>
<comment type="function">
    <text evidence="1 10">Produces ATP from ADP in the presence of a proton gradient across the membrane. The gamma chain is believed to be important in regulating ATPase activity and the flow of protons through the CF(0) complex.</text>
</comment>
<keyword evidence="10" id="KW-1003">Cell membrane</keyword>
<proteinExistence type="inferred from homology"/>
<reference evidence="12" key="1">
    <citation type="journal article" date="2022" name="Int. J. Syst. Evol. Microbiol.">
        <title>Genome-based, phenotypic and chemotaxonomic classification of Faecalibacterium strains: proposal of three novel species Faecalibacterium duncaniae sp. nov., Faecalibacterium hattorii sp. nov. and Faecalibacterium gallinarum sp. nov. .</title>
        <authorList>
            <person name="Sakamoto M."/>
            <person name="Sakurai N."/>
            <person name="Tanno H."/>
            <person name="Iino T."/>
            <person name="Ohkuma M."/>
            <person name="Endo A."/>
        </authorList>
    </citation>
    <scope>NUCLEOTIDE SEQUENCE</scope>
    <source>
        <strain evidence="12">JCM 17207</strain>
    </source>
</reference>
<dbReference type="EMBL" id="BQKV01000081">
    <property type="protein sequence ID" value="GJN65299.1"/>
    <property type="molecule type" value="Genomic_DNA"/>
</dbReference>
<keyword evidence="7 10" id="KW-0472">Membrane</keyword>
<evidence type="ECO:0000256" key="4">
    <source>
        <dbReference type="ARBA" id="ARBA00022448"/>
    </source>
</evidence>
<dbReference type="GO" id="GO:0005886">
    <property type="term" value="C:plasma membrane"/>
    <property type="evidence" value="ECO:0007669"/>
    <property type="project" value="UniProtKB-SubCell"/>
</dbReference>
<feature type="coiled-coil region" evidence="11">
    <location>
        <begin position="247"/>
        <end position="274"/>
    </location>
</feature>
<keyword evidence="9 10" id="KW-0066">ATP synthesis</keyword>
<dbReference type="PANTHER" id="PTHR11693:SF22">
    <property type="entry name" value="ATP SYNTHASE SUBUNIT GAMMA, MITOCHONDRIAL"/>
    <property type="match status" value="1"/>
</dbReference>
<evidence type="ECO:0000256" key="10">
    <source>
        <dbReference type="HAMAP-Rule" id="MF_00815"/>
    </source>
</evidence>
<dbReference type="SUPFAM" id="SSF52943">
    <property type="entry name" value="ATP synthase (F1-ATPase), gamma subunit"/>
    <property type="match status" value="1"/>
</dbReference>
<dbReference type="InterPro" id="IPR023632">
    <property type="entry name" value="ATP_synth_F1_gsu_CS"/>
</dbReference>
<evidence type="ECO:0000256" key="7">
    <source>
        <dbReference type="ARBA" id="ARBA00023136"/>
    </source>
</evidence>
<evidence type="ECO:0000256" key="5">
    <source>
        <dbReference type="ARBA" id="ARBA00022781"/>
    </source>
</evidence>
<comment type="caution">
    <text evidence="12">The sequence shown here is derived from an EMBL/GenBank/DDBJ whole genome shotgun (WGS) entry which is preliminary data.</text>
</comment>
<evidence type="ECO:0000256" key="9">
    <source>
        <dbReference type="ARBA" id="ARBA00023310"/>
    </source>
</evidence>
<dbReference type="NCBIfam" id="TIGR01146">
    <property type="entry name" value="ATPsyn_F1gamma"/>
    <property type="match status" value="1"/>
</dbReference>
<keyword evidence="5 10" id="KW-0375">Hydrogen ion transport</keyword>
<dbReference type="GO" id="GO:0046933">
    <property type="term" value="F:proton-transporting ATP synthase activity, rotational mechanism"/>
    <property type="evidence" value="ECO:0007669"/>
    <property type="project" value="UniProtKB-UniRule"/>
</dbReference>
<accession>A0AA37J0I4</accession>
<dbReference type="HAMAP" id="MF_00815">
    <property type="entry name" value="ATP_synth_gamma_bact"/>
    <property type="match status" value="1"/>
</dbReference>
<dbReference type="GO" id="GO:0042777">
    <property type="term" value="P:proton motive force-driven plasma membrane ATP synthesis"/>
    <property type="evidence" value="ECO:0007669"/>
    <property type="project" value="UniProtKB-UniRule"/>
</dbReference>
<dbReference type="InterPro" id="IPR000131">
    <property type="entry name" value="ATP_synth_F1_gsu"/>
</dbReference>
<protein>
    <recommendedName>
        <fullName evidence="10">ATP synthase gamma chain</fullName>
    </recommendedName>
    <alternativeName>
        <fullName evidence="10">ATP synthase F1 sector gamma subunit</fullName>
    </alternativeName>
    <alternativeName>
        <fullName evidence="10">F-ATPase gamma subunit</fullName>
    </alternativeName>
</protein>
<evidence type="ECO:0000256" key="2">
    <source>
        <dbReference type="ARBA" id="ARBA00004170"/>
    </source>
</evidence>
<dbReference type="Gene3D" id="3.40.1380.10">
    <property type="match status" value="1"/>
</dbReference>
<dbReference type="CDD" id="cd12151">
    <property type="entry name" value="F1-ATPase_gamma"/>
    <property type="match status" value="1"/>
</dbReference>
<evidence type="ECO:0000256" key="6">
    <source>
        <dbReference type="ARBA" id="ARBA00023065"/>
    </source>
</evidence>
<dbReference type="Proteomes" id="UP001055185">
    <property type="component" value="Unassembled WGS sequence"/>
</dbReference>
<comment type="subunit">
    <text evidence="10">F-type ATPases have 2 components, CF(1) - the catalytic core - and CF(0) - the membrane proton channel. CF(1) has five subunits: alpha(3), beta(3), gamma(1), delta(1), epsilon(1). CF(0) has three main subunits: a, b and c.</text>
</comment>
<evidence type="ECO:0000256" key="11">
    <source>
        <dbReference type="SAM" id="Coils"/>
    </source>
</evidence>
<comment type="subcellular location">
    <subcellularLocation>
        <location evidence="10">Cell membrane</location>
        <topology evidence="10">Peripheral membrane protein</topology>
    </subcellularLocation>
    <subcellularLocation>
        <location evidence="2">Membrane</location>
        <topology evidence="2">Peripheral membrane protein</topology>
    </subcellularLocation>
</comment>
<dbReference type="Pfam" id="PF00231">
    <property type="entry name" value="ATP-synt"/>
    <property type="match status" value="1"/>
</dbReference>
<evidence type="ECO:0000256" key="1">
    <source>
        <dbReference type="ARBA" id="ARBA00003456"/>
    </source>
</evidence>
<dbReference type="GO" id="GO:0045259">
    <property type="term" value="C:proton-transporting ATP synthase complex"/>
    <property type="evidence" value="ECO:0007669"/>
    <property type="project" value="UniProtKB-KW"/>
</dbReference>
<dbReference type="PROSITE" id="PS00153">
    <property type="entry name" value="ATPASE_GAMMA"/>
    <property type="match status" value="1"/>
</dbReference>
<dbReference type="GO" id="GO:0005524">
    <property type="term" value="F:ATP binding"/>
    <property type="evidence" value="ECO:0007669"/>
    <property type="project" value="UniProtKB-UniRule"/>
</dbReference>
<evidence type="ECO:0000256" key="8">
    <source>
        <dbReference type="ARBA" id="ARBA00023196"/>
    </source>
</evidence>
<evidence type="ECO:0000313" key="13">
    <source>
        <dbReference type="Proteomes" id="UP001055185"/>
    </source>
</evidence>
<keyword evidence="13" id="KW-1185">Reference proteome</keyword>
<gene>
    <name evidence="12" type="primary">atpG_2</name>
    <name evidence="10" type="synonym">atpG</name>
    <name evidence="12" type="ORF">JCM17207_19240</name>
</gene>
<evidence type="ECO:0000256" key="3">
    <source>
        <dbReference type="ARBA" id="ARBA00007681"/>
    </source>
</evidence>
<sequence>MASTKEIKDRIESVRETQKITNAMYLISSTKLRRAREDLAHTRAYFEALRGEIKRIFRTSSDIRSRYFYPPHEDDIKGGPYACLVITADKGLAGAYNQNAVKETMRVLADHPGTKLFVVGEYGRHYFTQHHIPIEQSFLYTAQNPTLQRAREISTILLEGFNAGQWKKIYIVYTDMASSLASAAQSTRLLPFHRAHFASTEEDHSSDSFEFVPDMVTVLDNMIESYISGFIYSALIDSFCSEQNARMTAMDAANQNAQRLLDELSLQYNRVRQAAITLEITEVSAGAKAQRRKREAARRAARKEGKDV</sequence>
<evidence type="ECO:0000313" key="12">
    <source>
        <dbReference type="EMBL" id="GJN65299.1"/>
    </source>
</evidence>
<name>A0AA37J0I4_9FIRM</name>
<keyword evidence="11" id="KW-0175">Coiled coil</keyword>
<organism evidence="12 13">
    <name type="scientific">Faecalibacterium gallinarum</name>
    <dbReference type="NCBI Taxonomy" id="2903556"/>
    <lineage>
        <taxon>Bacteria</taxon>
        <taxon>Bacillati</taxon>
        <taxon>Bacillota</taxon>
        <taxon>Clostridia</taxon>
        <taxon>Eubacteriales</taxon>
        <taxon>Oscillospiraceae</taxon>
        <taxon>Faecalibacterium</taxon>
    </lineage>
</organism>
<dbReference type="PANTHER" id="PTHR11693">
    <property type="entry name" value="ATP SYNTHASE GAMMA CHAIN"/>
    <property type="match status" value="1"/>
</dbReference>
<dbReference type="RefSeq" id="WP_238317541.1">
    <property type="nucleotide sequence ID" value="NZ_BQKV01000081.1"/>
</dbReference>
<keyword evidence="8 10" id="KW-0139">CF(1)</keyword>